<proteinExistence type="predicted"/>
<dbReference type="EMBL" id="BBML01000009">
    <property type="protein sequence ID" value="GAK98181.1"/>
    <property type="molecule type" value="Genomic_DNA"/>
</dbReference>
<evidence type="ECO:0008006" key="8">
    <source>
        <dbReference type="Google" id="ProtNLM"/>
    </source>
</evidence>
<keyword evidence="7" id="KW-1185">Reference proteome</keyword>
<comment type="caution">
    <text evidence="6">The sequence shown here is derived from an EMBL/GenBank/DDBJ whole genome shotgun (WGS) entry which is preliminary data.</text>
</comment>
<feature type="transmembrane region" description="Helical" evidence="5">
    <location>
        <begin position="67"/>
        <end position="86"/>
    </location>
</feature>
<gene>
    <name evidence="6" type="ORF">JCM19294_814</name>
</gene>
<evidence type="ECO:0000256" key="2">
    <source>
        <dbReference type="ARBA" id="ARBA00022692"/>
    </source>
</evidence>
<evidence type="ECO:0000313" key="7">
    <source>
        <dbReference type="Proteomes" id="UP000029221"/>
    </source>
</evidence>
<name>A0A090QRR0_9FLAO</name>
<protein>
    <recommendedName>
        <fullName evidence="8">DoxX family protein</fullName>
    </recommendedName>
</protein>
<keyword evidence="4 5" id="KW-0472">Membrane</keyword>
<evidence type="ECO:0000256" key="3">
    <source>
        <dbReference type="ARBA" id="ARBA00022989"/>
    </source>
</evidence>
<accession>A0A090QRR0</accession>
<dbReference type="GO" id="GO:0016020">
    <property type="term" value="C:membrane"/>
    <property type="evidence" value="ECO:0007669"/>
    <property type="project" value="UniProtKB-SubCell"/>
</dbReference>
<keyword evidence="3 5" id="KW-1133">Transmembrane helix</keyword>
<dbReference type="eggNOG" id="ENOG5032ZCZ">
    <property type="taxonomic scope" value="Bacteria"/>
</dbReference>
<feature type="transmembrane region" description="Helical" evidence="5">
    <location>
        <begin position="12"/>
        <end position="30"/>
    </location>
</feature>
<feature type="transmembrane region" description="Helical" evidence="5">
    <location>
        <begin position="36"/>
        <end position="55"/>
    </location>
</feature>
<keyword evidence="2 5" id="KW-0812">Transmembrane</keyword>
<evidence type="ECO:0000256" key="5">
    <source>
        <dbReference type="SAM" id="Phobius"/>
    </source>
</evidence>
<dbReference type="Pfam" id="PF13564">
    <property type="entry name" value="DoxX_2"/>
    <property type="match status" value="1"/>
</dbReference>
<evidence type="ECO:0000313" key="6">
    <source>
        <dbReference type="EMBL" id="GAK98181.1"/>
    </source>
</evidence>
<evidence type="ECO:0000256" key="4">
    <source>
        <dbReference type="ARBA" id="ARBA00023136"/>
    </source>
</evidence>
<dbReference type="AlphaFoldDB" id="A0A090QRR0"/>
<dbReference type="InterPro" id="IPR032808">
    <property type="entry name" value="DoxX"/>
</dbReference>
<reference evidence="6" key="1">
    <citation type="journal article" date="2014" name="Genome Announc.">
        <title>Draft Genome Sequences of Marine Flavobacterium Nonlabens Strains NR17, NR24, NR27, NR32, NR33, and Ara13.</title>
        <authorList>
            <person name="Nakanishi M."/>
            <person name="Meirelles P."/>
            <person name="Suzuki R."/>
            <person name="Takatani N."/>
            <person name="Mino S."/>
            <person name="Suda W."/>
            <person name="Oshima K."/>
            <person name="Hattori M."/>
            <person name="Ohkuma M."/>
            <person name="Hosokawa M."/>
            <person name="Miyashita K."/>
            <person name="Thompson F.L."/>
            <person name="Niwa A."/>
            <person name="Sawabe T."/>
            <person name="Sawabe T."/>
        </authorList>
    </citation>
    <scope>NUCLEOTIDE SEQUENCE [LARGE SCALE GENOMIC DNA]</scope>
    <source>
        <strain evidence="6">JCM 19294</strain>
    </source>
</reference>
<comment type="subcellular location">
    <subcellularLocation>
        <location evidence="1">Membrane</location>
        <topology evidence="1">Multi-pass membrane protein</topology>
    </subcellularLocation>
</comment>
<evidence type="ECO:0000256" key="1">
    <source>
        <dbReference type="ARBA" id="ARBA00004141"/>
    </source>
</evidence>
<organism evidence="6 7">
    <name type="scientific">Nonlabens tegetincola</name>
    <dbReference type="NCBI Taxonomy" id="323273"/>
    <lineage>
        <taxon>Bacteria</taxon>
        <taxon>Pseudomonadati</taxon>
        <taxon>Bacteroidota</taxon>
        <taxon>Flavobacteriia</taxon>
        <taxon>Flavobacteriales</taxon>
        <taxon>Flavobacteriaceae</taxon>
        <taxon>Nonlabens</taxon>
    </lineage>
</organism>
<dbReference type="Proteomes" id="UP000029221">
    <property type="component" value="Unassembled WGS sequence"/>
</dbReference>
<sequence length="89" mass="10053">MKAEFIRFRIPQYRNITGLLQILGGSSLVIGYLMSVWWLAFVGALGLAVLMALGFFTRLRIKDSLPLSAPALLFSLLNAFLAYKFYTYI</sequence>